<evidence type="ECO:0000313" key="2">
    <source>
        <dbReference type="EMBL" id="ALN82759.1"/>
    </source>
</evidence>
<proteinExistence type="predicted"/>
<evidence type="ECO:0000256" key="1">
    <source>
        <dbReference type="SAM" id="SignalP"/>
    </source>
</evidence>
<reference evidence="2 3" key="1">
    <citation type="journal article" date="2015" name="BMC Genomics">
        <title>Comparative genomics and metabolic profiling of the genus Lysobacter.</title>
        <authorList>
            <person name="de Bruijn I."/>
            <person name="Cheng X."/>
            <person name="de Jager V."/>
            <person name="Exposito R.G."/>
            <person name="Watrous J."/>
            <person name="Patel N."/>
            <person name="Postma J."/>
            <person name="Dorrestein P.C."/>
            <person name="Kobayashi D."/>
            <person name="Raaijmakers J.M."/>
        </authorList>
    </citation>
    <scope>NUCLEOTIDE SEQUENCE [LARGE SCALE GENOMIC DNA]</scope>
    <source>
        <strain evidence="2 3">76</strain>
    </source>
</reference>
<organism evidence="2 3">
    <name type="scientific">Lysobacter antibioticus</name>
    <dbReference type="NCBI Taxonomy" id="84531"/>
    <lineage>
        <taxon>Bacteria</taxon>
        <taxon>Pseudomonadati</taxon>
        <taxon>Pseudomonadota</taxon>
        <taxon>Gammaproteobacteria</taxon>
        <taxon>Lysobacterales</taxon>
        <taxon>Lysobacteraceae</taxon>
        <taxon>Lysobacter</taxon>
    </lineage>
</organism>
<dbReference type="Proteomes" id="UP000060787">
    <property type="component" value="Chromosome"/>
</dbReference>
<dbReference type="KEGG" id="laq:GLA29479_4502"/>
<protein>
    <recommendedName>
        <fullName evidence="4">Secreted protein</fullName>
    </recommendedName>
</protein>
<feature type="chain" id="PRO_5009798155" description="Secreted protein" evidence="1">
    <location>
        <begin position="25"/>
        <end position="216"/>
    </location>
</feature>
<dbReference type="EMBL" id="CP011129">
    <property type="protein sequence ID" value="ALN82759.1"/>
    <property type="molecule type" value="Genomic_DNA"/>
</dbReference>
<dbReference type="RefSeq" id="WP_057919392.1">
    <property type="nucleotide sequence ID" value="NZ_CP011129.1"/>
</dbReference>
<sequence length="216" mass="22931">MKSKSLAAAVVLLLGSTYGASAFAAANPVDTAGIQHNMYLGCLLDTGATQATSLAYVVDKCGFDAGMSTEQFVKANQPILDIEPTMPLAQKMASQRGRYSAYEFSFFERIDQVVAKAADLDQADAMFAELEAEAIAQLDAKSRNGKAILGGLSVARHSSQFWAKHVAETGGTSSTGKRRWWHWVIIVAVDVGGYLLSENVGTAASASNTAHEILPP</sequence>
<name>A0A0S2FGX5_LYSAN</name>
<feature type="signal peptide" evidence="1">
    <location>
        <begin position="1"/>
        <end position="24"/>
    </location>
</feature>
<gene>
    <name evidence="2" type="ORF">LA76x_4656</name>
</gene>
<dbReference type="KEGG" id="lab:LA76x_4656"/>
<evidence type="ECO:0000313" key="3">
    <source>
        <dbReference type="Proteomes" id="UP000060787"/>
    </source>
</evidence>
<dbReference type="AlphaFoldDB" id="A0A0S2FGX5"/>
<accession>A0A0S2FGX5</accession>
<dbReference type="PATRIC" id="fig|84531.7.peg.4394"/>
<keyword evidence="3" id="KW-1185">Reference proteome</keyword>
<dbReference type="OrthoDB" id="6028512at2"/>
<evidence type="ECO:0008006" key="4">
    <source>
        <dbReference type="Google" id="ProtNLM"/>
    </source>
</evidence>
<keyword evidence="1" id="KW-0732">Signal</keyword>